<evidence type="ECO:0000259" key="9">
    <source>
        <dbReference type="PROSITE" id="PS50262"/>
    </source>
</evidence>
<organism evidence="10 13">
    <name type="scientific">Adineta ricciae</name>
    <name type="common">Rotifer</name>
    <dbReference type="NCBI Taxonomy" id="249248"/>
    <lineage>
        <taxon>Eukaryota</taxon>
        <taxon>Metazoa</taxon>
        <taxon>Spiralia</taxon>
        <taxon>Gnathifera</taxon>
        <taxon>Rotifera</taxon>
        <taxon>Eurotatoria</taxon>
        <taxon>Bdelloidea</taxon>
        <taxon>Adinetida</taxon>
        <taxon>Adinetidae</taxon>
        <taxon>Adineta</taxon>
    </lineage>
</organism>
<keyword evidence="7" id="KW-0807">Transducer</keyword>
<feature type="transmembrane region" description="Helical" evidence="8">
    <location>
        <begin position="185"/>
        <end position="206"/>
    </location>
</feature>
<comment type="caution">
    <text evidence="10">The sequence shown here is derived from an EMBL/GenBank/DDBJ whole genome shotgun (WGS) entry which is preliminary data.</text>
</comment>
<dbReference type="Gene3D" id="1.20.1070.10">
    <property type="entry name" value="Rhodopsin 7-helix transmembrane proteins"/>
    <property type="match status" value="1"/>
</dbReference>
<evidence type="ECO:0000256" key="2">
    <source>
        <dbReference type="ARBA" id="ARBA00022692"/>
    </source>
</evidence>
<keyword evidence="5 8" id="KW-0472">Membrane</keyword>
<feature type="transmembrane region" description="Helical" evidence="8">
    <location>
        <begin position="26"/>
        <end position="47"/>
    </location>
</feature>
<keyword evidence="3 8" id="KW-1133">Transmembrane helix</keyword>
<feature type="domain" description="G-protein coupled receptors family 1 profile" evidence="9">
    <location>
        <begin position="38"/>
        <end position="286"/>
    </location>
</feature>
<evidence type="ECO:0000256" key="5">
    <source>
        <dbReference type="ARBA" id="ARBA00023136"/>
    </source>
</evidence>
<keyword evidence="2 8" id="KW-0812">Transmembrane</keyword>
<dbReference type="OrthoDB" id="10013863at2759"/>
<dbReference type="EMBL" id="CAJNOJ010000055">
    <property type="protein sequence ID" value="CAF0979239.1"/>
    <property type="molecule type" value="Genomic_DNA"/>
</dbReference>
<evidence type="ECO:0000313" key="11">
    <source>
        <dbReference type="EMBL" id="CAF1121656.1"/>
    </source>
</evidence>
<keyword evidence="4" id="KW-0297">G-protein coupled receptor</keyword>
<feature type="transmembrane region" description="Helical" evidence="8">
    <location>
        <begin position="238"/>
        <end position="257"/>
    </location>
</feature>
<evidence type="ECO:0000313" key="13">
    <source>
        <dbReference type="Proteomes" id="UP000663852"/>
    </source>
</evidence>
<dbReference type="Proteomes" id="UP000663828">
    <property type="component" value="Unassembled WGS sequence"/>
</dbReference>
<dbReference type="SUPFAM" id="SSF81321">
    <property type="entry name" value="Family A G protein-coupled receptor-like"/>
    <property type="match status" value="1"/>
</dbReference>
<evidence type="ECO:0000256" key="4">
    <source>
        <dbReference type="ARBA" id="ARBA00023040"/>
    </source>
</evidence>
<evidence type="ECO:0000256" key="7">
    <source>
        <dbReference type="ARBA" id="ARBA00023224"/>
    </source>
</evidence>
<reference evidence="10" key="1">
    <citation type="submission" date="2021-02" db="EMBL/GenBank/DDBJ databases">
        <authorList>
            <person name="Nowell W R."/>
        </authorList>
    </citation>
    <scope>NUCLEOTIDE SEQUENCE</scope>
</reference>
<evidence type="ECO:0000256" key="6">
    <source>
        <dbReference type="ARBA" id="ARBA00023170"/>
    </source>
</evidence>
<dbReference type="Proteomes" id="UP000663852">
    <property type="component" value="Unassembled WGS sequence"/>
</dbReference>
<dbReference type="GO" id="GO:0004930">
    <property type="term" value="F:G protein-coupled receptor activity"/>
    <property type="evidence" value="ECO:0007669"/>
    <property type="project" value="UniProtKB-KW"/>
</dbReference>
<feature type="transmembrane region" description="Helical" evidence="8">
    <location>
        <begin position="143"/>
        <end position="165"/>
    </location>
</feature>
<keyword evidence="12" id="KW-1185">Reference proteome</keyword>
<evidence type="ECO:0000256" key="8">
    <source>
        <dbReference type="SAM" id="Phobius"/>
    </source>
</evidence>
<dbReference type="GO" id="GO:0005886">
    <property type="term" value="C:plasma membrane"/>
    <property type="evidence" value="ECO:0007669"/>
    <property type="project" value="TreeGrafter"/>
</dbReference>
<dbReference type="Pfam" id="PF00001">
    <property type="entry name" value="7tm_1"/>
    <property type="match status" value="1"/>
</dbReference>
<evidence type="ECO:0000313" key="12">
    <source>
        <dbReference type="Proteomes" id="UP000663828"/>
    </source>
</evidence>
<dbReference type="PANTHER" id="PTHR24243">
    <property type="entry name" value="G-PROTEIN COUPLED RECEPTOR"/>
    <property type="match status" value="1"/>
</dbReference>
<evidence type="ECO:0000313" key="10">
    <source>
        <dbReference type="EMBL" id="CAF0979239.1"/>
    </source>
</evidence>
<accession>A0A814F7Z8</accession>
<name>A0A814F7Z8_ADIRI</name>
<dbReference type="PANTHER" id="PTHR24243:SF230">
    <property type="entry name" value="G-PROTEIN COUPLED RECEPTORS FAMILY 1 PROFILE DOMAIN-CONTAINING PROTEIN"/>
    <property type="match status" value="1"/>
</dbReference>
<protein>
    <recommendedName>
        <fullName evidence="9">G-protein coupled receptors family 1 profile domain-containing protein</fullName>
    </recommendedName>
</protein>
<evidence type="ECO:0000256" key="1">
    <source>
        <dbReference type="ARBA" id="ARBA00004141"/>
    </source>
</evidence>
<gene>
    <name evidence="10" type="ORF">EDS130_LOCUS13780</name>
    <name evidence="11" type="ORF">XAT740_LOCUS19416</name>
</gene>
<proteinExistence type="predicted"/>
<keyword evidence="6" id="KW-0675">Receptor</keyword>
<dbReference type="InterPro" id="IPR017452">
    <property type="entry name" value="GPCR_Rhodpsn_7TM"/>
</dbReference>
<sequence>MSNISTTTTDPLVLNLNTARAGIQRYGQSTLFAIGMLGGILNILIFLRPSMRQNSCAIYFHASSWANIFCLCWGVLASMLAFMTNNNPASYNVFYCKFRFYMINFAQFASRAFIILACLDRFFLCSASVRHRQLCRARVAKKVVVLVTFISGCLAIYVLITYAPTKGPLPCMATTLGARIYETTSFWLFTFVIPVLSMSTLSWLTIKRLKQNAKRVGREKITIAGKDMQLTGMLVAQVFLYFLTNLPYVSYVLYGALTENVPTSSKSQLRISVESFLNTLLASFFYYCYNGWSFLVYTLTAPSFRRELIFVLLPRYWKRGTQRNTRHTTYHSNRIVPTNI</sequence>
<comment type="subcellular location">
    <subcellularLocation>
        <location evidence="1">Membrane</location>
        <topology evidence="1">Multi-pass membrane protein</topology>
    </subcellularLocation>
</comment>
<dbReference type="PROSITE" id="PS50262">
    <property type="entry name" value="G_PROTEIN_RECEP_F1_2"/>
    <property type="match status" value="1"/>
</dbReference>
<dbReference type="EMBL" id="CAJNOR010001322">
    <property type="protein sequence ID" value="CAF1121656.1"/>
    <property type="molecule type" value="Genomic_DNA"/>
</dbReference>
<evidence type="ECO:0000256" key="3">
    <source>
        <dbReference type="ARBA" id="ARBA00022989"/>
    </source>
</evidence>
<feature type="transmembrane region" description="Helical" evidence="8">
    <location>
        <begin position="59"/>
        <end position="82"/>
    </location>
</feature>
<feature type="transmembrane region" description="Helical" evidence="8">
    <location>
        <begin position="102"/>
        <end position="123"/>
    </location>
</feature>
<dbReference type="AlphaFoldDB" id="A0A814F7Z8"/>
<feature type="transmembrane region" description="Helical" evidence="8">
    <location>
        <begin position="277"/>
        <end position="299"/>
    </location>
</feature>
<dbReference type="InterPro" id="IPR000276">
    <property type="entry name" value="GPCR_Rhodpsn"/>
</dbReference>